<organism evidence="2 3">
    <name type="scientific">Sphingomonas quercus</name>
    <dbReference type="NCBI Taxonomy" id="2842451"/>
    <lineage>
        <taxon>Bacteria</taxon>
        <taxon>Pseudomonadati</taxon>
        <taxon>Pseudomonadota</taxon>
        <taxon>Alphaproteobacteria</taxon>
        <taxon>Sphingomonadales</taxon>
        <taxon>Sphingomonadaceae</taxon>
        <taxon>Sphingomonas</taxon>
    </lineage>
</organism>
<gene>
    <name evidence="2" type="ORF">KOF26_04420</name>
</gene>
<evidence type="ECO:0000313" key="3">
    <source>
        <dbReference type="Proteomes" id="UP000776276"/>
    </source>
</evidence>
<reference evidence="2 3" key="1">
    <citation type="submission" date="2021-06" db="EMBL/GenBank/DDBJ databases">
        <title>Sphingomonas sp. XMGL2, whole genome shotgun sequencing project.</title>
        <authorList>
            <person name="Zhao G."/>
            <person name="Shen L."/>
        </authorList>
    </citation>
    <scope>NUCLEOTIDE SEQUENCE [LARGE SCALE GENOMIC DNA]</scope>
    <source>
        <strain evidence="2 3">XMGL2</strain>
    </source>
</reference>
<dbReference type="Pfam" id="PF07589">
    <property type="entry name" value="PEP-CTERM"/>
    <property type="match status" value="1"/>
</dbReference>
<keyword evidence="3" id="KW-1185">Reference proteome</keyword>
<accession>A0ABS6BFP3</accession>
<feature type="domain" description="Ice-binding protein C-terminal" evidence="1">
    <location>
        <begin position="66"/>
        <end position="91"/>
    </location>
</feature>
<sequence length="97" mass="10310">MAFVGLFDDFRLGIANPWTSPALHVASDDGGRPDLQGFLYSIVGPFNYFSTRNVELTMTATPLAAAVPEPATWLTMLAGFGLVGAGLRGRRRAAIPA</sequence>
<protein>
    <submittedName>
        <fullName evidence="2">PEPxxWA-CTERM sorting domain-containing protein</fullName>
    </submittedName>
</protein>
<dbReference type="EMBL" id="JAHKRT010000002">
    <property type="protein sequence ID" value="MBU3077103.1"/>
    <property type="molecule type" value="Genomic_DNA"/>
</dbReference>
<name>A0ABS6BFP3_9SPHN</name>
<comment type="caution">
    <text evidence="2">The sequence shown here is derived from an EMBL/GenBank/DDBJ whole genome shotgun (WGS) entry which is preliminary data.</text>
</comment>
<dbReference type="NCBIfam" id="NF035944">
    <property type="entry name" value="PEPxxWA-CTERM"/>
    <property type="match status" value="1"/>
</dbReference>
<dbReference type="InterPro" id="IPR013424">
    <property type="entry name" value="Ice-binding_C"/>
</dbReference>
<evidence type="ECO:0000259" key="1">
    <source>
        <dbReference type="Pfam" id="PF07589"/>
    </source>
</evidence>
<evidence type="ECO:0000313" key="2">
    <source>
        <dbReference type="EMBL" id="MBU3077103.1"/>
    </source>
</evidence>
<proteinExistence type="predicted"/>
<dbReference type="Proteomes" id="UP000776276">
    <property type="component" value="Unassembled WGS sequence"/>
</dbReference>